<dbReference type="PANTHER" id="PTHR19446">
    <property type="entry name" value="REVERSE TRANSCRIPTASES"/>
    <property type="match status" value="1"/>
</dbReference>
<organism evidence="1 2">
    <name type="scientific">Eumeta variegata</name>
    <name type="common">Bagworm moth</name>
    <name type="synonym">Eumeta japonica</name>
    <dbReference type="NCBI Taxonomy" id="151549"/>
    <lineage>
        <taxon>Eukaryota</taxon>
        <taxon>Metazoa</taxon>
        <taxon>Ecdysozoa</taxon>
        <taxon>Arthropoda</taxon>
        <taxon>Hexapoda</taxon>
        <taxon>Insecta</taxon>
        <taxon>Pterygota</taxon>
        <taxon>Neoptera</taxon>
        <taxon>Endopterygota</taxon>
        <taxon>Lepidoptera</taxon>
        <taxon>Glossata</taxon>
        <taxon>Ditrysia</taxon>
        <taxon>Tineoidea</taxon>
        <taxon>Psychidae</taxon>
        <taxon>Oiketicinae</taxon>
        <taxon>Eumeta</taxon>
    </lineage>
</organism>
<keyword evidence="1" id="KW-0548">Nucleotidyltransferase</keyword>
<sequence>MAHNKRFITICVFTADTRKVIIEELRKLDDGLRFVAHVPKTQQEHQMKVVLNTDTYDEKNEACLDEIERYVSVRLIEMRKIEDVKIIEGCNSEKETLNALLDPAIVIESEIHNKDKSTKKTTLFPPLDPNSIEEIRFSLRCFKNKKAPGPDKIKADALKLGAPPPPLPTFHYPSKWKVGGCILLHKAGKNHRDAKSYRPITLLTIMGKLQERLLMSRLRHTADRLQPPFQHGFIRNKGTGHADLSHWKIHNRRAGIERERGHGVDGSLKSF</sequence>
<name>A0A4C1VW16_EUMVA</name>
<dbReference type="OrthoDB" id="416454at2759"/>
<dbReference type="GO" id="GO:0003964">
    <property type="term" value="F:RNA-directed DNA polymerase activity"/>
    <property type="evidence" value="ECO:0007669"/>
    <property type="project" value="UniProtKB-KW"/>
</dbReference>
<protein>
    <submittedName>
        <fullName evidence="1">RNA-directed DNA polymerase from mobile element jockey</fullName>
    </submittedName>
</protein>
<keyword evidence="1" id="KW-0695">RNA-directed DNA polymerase</keyword>
<evidence type="ECO:0000313" key="2">
    <source>
        <dbReference type="Proteomes" id="UP000299102"/>
    </source>
</evidence>
<proteinExistence type="predicted"/>
<dbReference type="EMBL" id="BGZK01000423">
    <property type="protein sequence ID" value="GBP42740.1"/>
    <property type="molecule type" value="Genomic_DNA"/>
</dbReference>
<keyword evidence="1" id="KW-0808">Transferase</keyword>
<keyword evidence="2" id="KW-1185">Reference proteome</keyword>
<evidence type="ECO:0000313" key="1">
    <source>
        <dbReference type="EMBL" id="GBP42740.1"/>
    </source>
</evidence>
<reference evidence="1 2" key="1">
    <citation type="journal article" date="2019" name="Commun. Biol.">
        <title>The bagworm genome reveals a unique fibroin gene that provides high tensile strength.</title>
        <authorList>
            <person name="Kono N."/>
            <person name="Nakamura H."/>
            <person name="Ohtoshi R."/>
            <person name="Tomita M."/>
            <person name="Numata K."/>
            <person name="Arakawa K."/>
        </authorList>
    </citation>
    <scope>NUCLEOTIDE SEQUENCE [LARGE SCALE GENOMIC DNA]</scope>
</reference>
<dbReference type="STRING" id="151549.A0A4C1VW16"/>
<comment type="caution">
    <text evidence="1">The sequence shown here is derived from an EMBL/GenBank/DDBJ whole genome shotgun (WGS) entry which is preliminary data.</text>
</comment>
<gene>
    <name evidence="1" type="primary">pol</name>
    <name evidence="1" type="ORF">EVAR_23378_1</name>
</gene>
<accession>A0A4C1VW16</accession>
<dbReference type="Proteomes" id="UP000299102">
    <property type="component" value="Unassembled WGS sequence"/>
</dbReference>
<dbReference type="AlphaFoldDB" id="A0A4C1VW16"/>